<accession>A0ABD3BEK7</accession>
<dbReference type="SUPFAM" id="SSF81631">
    <property type="entry name" value="PAP/OAS1 substrate-binding domain"/>
    <property type="match status" value="1"/>
</dbReference>
<keyword evidence="3" id="KW-1185">Reference proteome</keyword>
<dbReference type="Gene3D" id="1.10.1410.10">
    <property type="match status" value="1"/>
</dbReference>
<sequence length="186" mass="21428">MLSCAEVDCLIGKDHLFKHSIILIKAWCYYESHVLGAHHGSISTYALETMVLYIFHLFHSTLCGPLARVEMPEGSDNVLECSRFLLRWPTFHAGSSKSIKTYLFSKVYNIYELLKWIISSTSFANNWATAERSARDIIRKVQTNPVSEDRRKKVVDFIQRLIRSCLGAECDIECSFQNFEPIRQTI</sequence>
<dbReference type="InterPro" id="IPR058920">
    <property type="entry name" value="PAP-OAS1-bd-rel"/>
</dbReference>
<reference evidence="3" key="1">
    <citation type="journal article" date="2024" name="IScience">
        <title>Strigolactones Initiate the Formation of Haustorium-like Structures in Castilleja.</title>
        <authorList>
            <person name="Buerger M."/>
            <person name="Peterson D."/>
            <person name="Chory J."/>
        </authorList>
    </citation>
    <scope>NUCLEOTIDE SEQUENCE [LARGE SCALE GENOMIC DNA]</scope>
</reference>
<dbReference type="PANTHER" id="PTHR45979:SF2">
    <property type="entry name" value="PAP_OAS1 SUBSTRATE-BINDING DOMAIN SUPERFAMILY"/>
    <property type="match status" value="1"/>
</dbReference>
<dbReference type="PANTHER" id="PTHR45979">
    <property type="entry name" value="PAP/OAS1 SUBSTRATE-BINDING DOMAIN SUPERFAMILY"/>
    <property type="match status" value="1"/>
</dbReference>
<dbReference type="Pfam" id="PF26180">
    <property type="entry name" value="PAP-OAS1"/>
    <property type="match status" value="1"/>
</dbReference>
<evidence type="ECO:0000313" key="2">
    <source>
        <dbReference type="EMBL" id="KAL3615762.1"/>
    </source>
</evidence>
<organism evidence="2 3">
    <name type="scientific">Castilleja foliolosa</name>
    <dbReference type="NCBI Taxonomy" id="1961234"/>
    <lineage>
        <taxon>Eukaryota</taxon>
        <taxon>Viridiplantae</taxon>
        <taxon>Streptophyta</taxon>
        <taxon>Embryophyta</taxon>
        <taxon>Tracheophyta</taxon>
        <taxon>Spermatophyta</taxon>
        <taxon>Magnoliopsida</taxon>
        <taxon>eudicotyledons</taxon>
        <taxon>Gunneridae</taxon>
        <taxon>Pentapetalae</taxon>
        <taxon>asterids</taxon>
        <taxon>lamiids</taxon>
        <taxon>Lamiales</taxon>
        <taxon>Orobanchaceae</taxon>
        <taxon>Pedicularideae</taxon>
        <taxon>Castillejinae</taxon>
        <taxon>Castilleja</taxon>
    </lineage>
</organism>
<evidence type="ECO:0000313" key="3">
    <source>
        <dbReference type="Proteomes" id="UP001632038"/>
    </source>
</evidence>
<dbReference type="Proteomes" id="UP001632038">
    <property type="component" value="Unassembled WGS sequence"/>
</dbReference>
<gene>
    <name evidence="2" type="ORF">CASFOL_040056</name>
</gene>
<protein>
    <recommendedName>
        <fullName evidence="1">PAP/OAS1 substrate-binding-related domain-containing protein</fullName>
    </recommendedName>
</protein>
<proteinExistence type="predicted"/>
<name>A0ABD3BEK7_9LAMI</name>
<evidence type="ECO:0000259" key="1">
    <source>
        <dbReference type="Pfam" id="PF26180"/>
    </source>
</evidence>
<dbReference type="InterPro" id="IPR058921">
    <property type="entry name" value="PAP/OAS1-rel"/>
</dbReference>
<dbReference type="EMBL" id="JAVIJP010000099">
    <property type="protein sequence ID" value="KAL3615762.1"/>
    <property type="molecule type" value="Genomic_DNA"/>
</dbReference>
<feature type="domain" description="PAP/OAS1 substrate-binding-related" evidence="1">
    <location>
        <begin position="11"/>
        <end position="67"/>
    </location>
</feature>
<dbReference type="AlphaFoldDB" id="A0ABD3BEK7"/>
<comment type="caution">
    <text evidence="2">The sequence shown here is derived from an EMBL/GenBank/DDBJ whole genome shotgun (WGS) entry which is preliminary data.</text>
</comment>